<dbReference type="Pfam" id="PF00691">
    <property type="entry name" value="OmpA"/>
    <property type="match status" value="1"/>
</dbReference>
<dbReference type="InterPro" id="IPR050330">
    <property type="entry name" value="Bact_OuterMem_StrucFunc"/>
</dbReference>
<evidence type="ECO:0000313" key="11">
    <source>
        <dbReference type="Proteomes" id="UP000316313"/>
    </source>
</evidence>
<keyword evidence="11" id="KW-1185">Reference proteome</keyword>
<keyword evidence="4 8" id="KW-0812">Transmembrane</keyword>
<keyword evidence="6 7" id="KW-0472">Membrane</keyword>
<evidence type="ECO:0000259" key="9">
    <source>
        <dbReference type="PROSITE" id="PS51123"/>
    </source>
</evidence>
<dbReference type="InterPro" id="IPR025713">
    <property type="entry name" value="MotB-like_N_dom"/>
</dbReference>
<feature type="domain" description="OmpA-like" evidence="9">
    <location>
        <begin position="179"/>
        <end position="296"/>
    </location>
</feature>
<evidence type="ECO:0000256" key="5">
    <source>
        <dbReference type="ARBA" id="ARBA00022989"/>
    </source>
</evidence>
<dbReference type="SUPFAM" id="SSF103088">
    <property type="entry name" value="OmpA-like"/>
    <property type="match status" value="1"/>
</dbReference>
<feature type="transmembrane region" description="Helical" evidence="8">
    <location>
        <begin position="31"/>
        <end position="50"/>
    </location>
</feature>
<name>A0A4Y6UFC2_9PROT</name>
<dbReference type="PROSITE" id="PS51123">
    <property type="entry name" value="OMPA_2"/>
    <property type="match status" value="1"/>
</dbReference>
<comment type="subcellular location">
    <subcellularLocation>
        <location evidence="1">Cell membrane</location>
        <topology evidence="1">Single-pass membrane protein</topology>
    </subcellularLocation>
</comment>
<accession>A0A4Y6UFC2</accession>
<evidence type="ECO:0000256" key="6">
    <source>
        <dbReference type="ARBA" id="ARBA00023136"/>
    </source>
</evidence>
<dbReference type="Proteomes" id="UP000316313">
    <property type="component" value="Chromosome"/>
</dbReference>
<evidence type="ECO:0000256" key="4">
    <source>
        <dbReference type="ARBA" id="ARBA00022692"/>
    </source>
</evidence>
<keyword evidence="5 8" id="KW-1133">Transmembrane helix</keyword>
<dbReference type="RefSeq" id="WP_141459018.1">
    <property type="nucleotide sequence ID" value="NZ_CP038141.1"/>
</dbReference>
<dbReference type="PANTHER" id="PTHR30329">
    <property type="entry name" value="STATOR ELEMENT OF FLAGELLAR MOTOR COMPLEX"/>
    <property type="match status" value="1"/>
</dbReference>
<dbReference type="PANTHER" id="PTHR30329:SF21">
    <property type="entry name" value="LIPOPROTEIN YIAD-RELATED"/>
    <property type="match status" value="1"/>
</dbReference>
<evidence type="ECO:0000256" key="2">
    <source>
        <dbReference type="ARBA" id="ARBA00008914"/>
    </source>
</evidence>
<evidence type="ECO:0000256" key="1">
    <source>
        <dbReference type="ARBA" id="ARBA00004162"/>
    </source>
</evidence>
<sequence>MAKNVEKNIRPIIIKRIEVIEGGHHGGSWKIAYADFVTAMMAFFLVMWLINATTDEQRKGIANFFNPLGMQSTAPSTESNIIPSKFYPISSSHHLPGIQTQPTKEEQSEQVIKNGRKEDLNHRIIVLHKGDQIQIKTQAQVQKEEFSNSVEQIQKAINVLPELKDVKNQINIHVEKDGLHLEITDSEQVPMFALGDSHPTQHAIHLLQVVAPYLQKLSGDLTISGYTDASPYKEGGLSNWSLSSARAVAARDILVQSGFSDHRIKAINGYADRHLFNPQNPMDPKNRRIILVLSSL</sequence>
<dbReference type="CDD" id="cd07185">
    <property type="entry name" value="OmpA_C-like"/>
    <property type="match status" value="1"/>
</dbReference>
<dbReference type="Pfam" id="PF13677">
    <property type="entry name" value="MotB_plug"/>
    <property type="match status" value="1"/>
</dbReference>
<organism evidence="10 11">
    <name type="scientific">Swingsia samuiensis</name>
    <dbReference type="NCBI Taxonomy" id="1293412"/>
    <lineage>
        <taxon>Bacteria</taxon>
        <taxon>Pseudomonadati</taxon>
        <taxon>Pseudomonadota</taxon>
        <taxon>Alphaproteobacteria</taxon>
        <taxon>Acetobacterales</taxon>
        <taxon>Acetobacteraceae</taxon>
        <taxon>Swingsia</taxon>
    </lineage>
</organism>
<dbReference type="AlphaFoldDB" id="A0A4Y6UFC2"/>
<evidence type="ECO:0000256" key="8">
    <source>
        <dbReference type="SAM" id="Phobius"/>
    </source>
</evidence>
<evidence type="ECO:0000256" key="7">
    <source>
        <dbReference type="PROSITE-ProRule" id="PRU00473"/>
    </source>
</evidence>
<dbReference type="EMBL" id="CP038141">
    <property type="protein sequence ID" value="QDH16243.1"/>
    <property type="molecule type" value="Genomic_DNA"/>
</dbReference>
<protein>
    <submittedName>
        <fullName evidence="10">Chemotaxis protein MotB</fullName>
    </submittedName>
</protein>
<proteinExistence type="inferred from homology"/>
<dbReference type="InterPro" id="IPR036737">
    <property type="entry name" value="OmpA-like_sf"/>
</dbReference>
<dbReference type="OrthoDB" id="7170686at2"/>
<reference evidence="10 11" key="1">
    <citation type="submission" date="2019-03" db="EMBL/GenBank/DDBJ databases">
        <title>The complete genome sequence of Swingsia samuiensis NBRC107927(T).</title>
        <authorList>
            <person name="Chua K.-O."/>
            <person name="Chan K.-G."/>
            <person name="See-Too W.-S."/>
        </authorList>
    </citation>
    <scope>NUCLEOTIDE SEQUENCE [LARGE SCALE GENOMIC DNA]</scope>
    <source>
        <strain evidence="10 11">AH83</strain>
    </source>
</reference>
<comment type="similarity">
    <text evidence="2">Belongs to the MotB family.</text>
</comment>
<dbReference type="GO" id="GO:0005886">
    <property type="term" value="C:plasma membrane"/>
    <property type="evidence" value="ECO:0007669"/>
    <property type="project" value="UniProtKB-SubCell"/>
</dbReference>
<gene>
    <name evidence="10" type="ORF">E3D00_00630</name>
</gene>
<dbReference type="Gene3D" id="3.30.1330.60">
    <property type="entry name" value="OmpA-like domain"/>
    <property type="match status" value="1"/>
</dbReference>
<keyword evidence="3" id="KW-1003">Cell membrane</keyword>
<evidence type="ECO:0000256" key="3">
    <source>
        <dbReference type="ARBA" id="ARBA00022475"/>
    </source>
</evidence>
<evidence type="ECO:0000313" key="10">
    <source>
        <dbReference type="EMBL" id="QDH16243.1"/>
    </source>
</evidence>
<dbReference type="KEGG" id="ssam:E3D00_00630"/>
<dbReference type="InterPro" id="IPR006665">
    <property type="entry name" value="OmpA-like"/>
</dbReference>